<proteinExistence type="predicted"/>
<evidence type="ECO:0000313" key="2">
    <source>
        <dbReference type="EMBL" id="EXL80333.1"/>
    </source>
</evidence>
<reference evidence="2" key="2">
    <citation type="submission" date="2014-03" db="EMBL/GenBank/DDBJ databases">
        <title>The Genome Annotation of Fusarium oxysporum PHW808.</title>
        <authorList>
            <consortium name="The Broad Institute Genomics Platform"/>
            <person name="Ma L.-J."/>
            <person name="Corby-Kistler H."/>
            <person name="Broz K."/>
            <person name="Gale L.R."/>
            <person name="Jonkers W."/>
            <person name="O'Donnell K."/>
            <person name="Ploetz R."/>
            <person name="Steinberg C."/>
            <person name="Schwartz D.C."/>
            <person name="VanEtten H."/>
            <person name="Zhou S."/>
            <person name="Young S.K."/>
            <person name="Zeng Q."/>
            <person name="Gargeya S."/>
            <person name="Fitzgerald M."/>
            <person name="Abouelleil A."/>
            <person name="Alvarado L."/>
            <person name="Chapman S.B."/>
            <person name="Gainer-Dewar J."/>
            <person name="Goldberg J."/>
            <person name="Griggs A."/>
            <person name="Gujja S."/>
            <person name="Hansen M."/>
            <person name="Howarth C."/>
            <person name="Imamovic A."/>
            <person name="Ireland A."/>
            <person name="Larimer J."/>
            <person name="McCowan C."/>
            <person name="Murphy C."/>
            <person name="Pearson M."/>
            <person name="Poon T.W."/>
            <person name="Priest M."/>
            <person name="Roberts A."/>
            <person name="Saif S."/>
            <person name="Shea T."/>
            <person name="Sykes S."/>
            <person name="Wortman J."/>
            <person name="Nusbaum C."/>
            <person name="Birren B."/>
        </authorList>
    </citation>
    <scope>NUCLEOTIDE SEQUENCE</scope>
    <source>
        <strain evidence="2">54008</strain>
    </source>
</reference>
<feature type="region of interest" description="Disordered" evidence="1">
    <location>
        <begin position="24"/>
        <end position="44"/>
    </location>
</feature>
<dbReference type="Proteomes" id="UP000030676">
    <property type="component" value="Unassembled WGS sequence"/>
</dbReference>
<dbReference type="AlphaFoldDB" id="X0HV23"/>
<accession>X0HV23</accession>
<gene>
    <name evidence="2" type="ORF">FOPG_06219</name>
</gene>
<dbReference type="HOGENOM" id="CLU_1722457_0_0_1"/>
<reference evidence="2" key="1">
    <citation type="submission" date="2011-11" db="EMBL/GenBank/DDBJ databases">
        <title>The Genome Sequence of Fusarium oxysporum PHW808.</title>
        <authorList>
            <consortium name="The Broad Institute Genome Sequencing Platform"/>
            <person name="Ma L.-J."/>
            <person name="Gale L.R."/>
            <person name="Schwartz D.C."/>
            <person name="Zhou S."/>
            <person name="Corby-Kistler H."/>
            <person name="Young S.K."/>
            <person name="Zeng Q."/>
            <person name="Gargeya S."/>
            <person name="Fitzgerald M."/>
            <person name="Haas B."/>
            <person name="Abouelleil A."/>
            <person name="Alvarado L."/>
            <person name="Arachchi H.M."/>
            <person name="Berlin A."/>
            <person name="Brown A."/>
            <person name="Chapman S.B."/>
            <person name="Chen Z."/>
            <person name="Dunbar C."/>
            <person name="Freedman E."/>
            <person name="Gearin G."/>
            <person name="Goldberg J."/>
            <person name="Griggs A."/>
            <person name="Gujja S."/>
            <person name="Heiman D."/>
            <person name="Howarth C."/>
            <person name="Larson L."/>
            <person name="Lui A."/>
            <person name="MacDonald P.J.P."/>
            <person name="Montmayeur A."/>
            <person name="Murphy C."/>
            <person name="Neiman D."/>
            <person name="Pearson M."/>
            <person name="Priest M."/>
            <person name="Roberts A."/>
            <person name="Saif S."/>
            <person name="Shea T."/>
            <person name="Shenoy N."/>
            <person name="Sisk P."/>
            <person name="Stolte C."/>
            <person name="Sykes S."/>
            <person name="Wortman J."/>
            <person name="Nusbaum C."/>
            <person name="Birren B."/>
        </authorList>
    </citation>
    <scope>NUCLEOTIDE SEQUENCE [LARGE SCALE GENOMIC DNA]</scope>
    <source>
        <strain evidence="2">54008</strain>
    </source>
</reference>
<name>X0HV23_FUSOX</name>
<dbReference type="EMBL" id="KK033187">
    <property type="protein sequence ID" value="EXL80333.1"/>
    <property type="molecule type" value="Genomic_DNA"/>
</dbReference>
<sequence>MKLRLFHEGEEKRFISLRVQETVPCRPSSSHGDKSQKGRSVRRHSLRSFRPHVKDFCPVQDLQLPPDLEAIVQGLLKMAGLQNAQPAMTMDPVGPPILLSSRTKVQGQGQATHGSCELIPSGISMCSINLCEIPLCGRQISLSSIFLVLARM</sequence>
<evidence type="ECO:0000256" key="1">
    <source>
        <dbReference type="SAM" id="MobiDB-lite"/>
    </source>
</evidence>
<organism evidence="2">
    <name type="scientific">Fusarium oxysporum f. sp. conglutinans race 2 54008</name>
    <dbReference type="NCBI Taxonomy" id="1089457"/>
    <lineage>
        <taxon>Eukaryota</taxon>
        <taxon>Fungi</taxon>
        <taxon>Dikarya</taxon>
        <taxon>Ascomycota</taxon>
        <taxon>Pezizomycotina</taxon>
        <taxon>Sordariomycetes</taxon>
        <taxon>Hypocreomycetidae</taxon>
        <taxon>Hypocreales</taxon>
        <taxon>Nectriaceae</taxon>
        <taxon>Fusarium</taxon>
        <taxon>Fusarium oxysporum species complex</taxon>
    </lineage>
</organism>
<protein>
    <submittedName>
        <fullName evidence="2">Uncharacterized protein</fullName>
    </submittedName>
</protein>